<dbReference type="NCBIfam" id="TIGR00915">
    <property type="entry name" value="2A0602"/>
    <property type="match status" value="1"/>
</dbReference>
<keyword evidence="4" id="KW-1003">Cell membrane</keyword>
<dbReference type="FunFam" id="1.20.1640.10:FF:000001">
    <property type="entry name" value="Efflux pump membrane transporter"/>
    <property type="match status" value="1"/>
</dbReference>
<feature type="transmembrane region" description="Helical" evidence="9">
    <location>
        <begin position="339"/>
        <end position="359"/>
    </location>
</feature>
<dbReference type="Gene3D" id="3.30.70.1440">
    <property type="entry name" value="Multidrug efflux transporter AcrB pore domain"/>
    <property type="match status" value="1"/>
</dbReference>
<dbReference type="GO" id="GO:0042910">
    <property type="term" value="F:xenobiotic transmembrane transporter activity"/>
    <property type="evidence" value="ECO:0007669"/>
    <property type="project" value="TreeGrafter"/>
</dbReference>
<dbReference type="FunFam" id="3.30.2090.10:FF:000001">
    <property type="entry name" value="Efflux pump membrane transporter"/>
    <property type="match status" value="1"/>
</dbReference>
<proteinExistence type="inferred from homology"/>
<feature type="transmembrane region" description="Helical" evidence="9">
    <location>
        <begin position="1000"/>
        <end position="1029"/>
    </location>
</feature>
<sequence>MSKFFIDRPIFAWVIALVIMLVGALSILKLPINQYPAIAPPAIAISVTYPGASAQTVQDTVVQVIEQQLNGIDNLRYVSSESNSDGSMTITATFEQGTNSDTAQVQVQNKLNLATPLLPQEVQQQGIRVTKSVKNFLMVIGVVSTDGSMTKDDLSNYIVSNMQDPISRTAGVGDFQVFGAQYAMRIWLDPAKLNNYQLTPVDVKTAVSAQNVQVSSGQLGGLPAMPGQQLNATIIGKTRLQTAEQFKNILLKVNKDGSQVRLGDVADVGLGGENYSVSAQYNGSPASGLAVKLANGANALDTAKALRKTISELEPFFPPGMKVVFPYDTTPVVTESIKGVVETLAEAIVLVFLVMFLFLQNFRATIITTMTVPVVLLGTFGILAAAGFSINTLTMFGMVLAIGLLVDDAIVVVENVERVMSEEGLSPKEATKKSMGQIQGALVGIAMVLSAVLLPMAFFGGSTGVIYRQFSITIVSAMGLSVLVALIFTPALCATLLKPIPHGEHGTPKRGFFGWFNRNFDRGVRAYERSVGSILTRKLPYLLVYALIVVGMIWLFARIPSSFLPEEDQGVLFAQVQTPAGSSAERTQAVVDKMRAYLLKDESAAVSSVFTVTGFNFAGRGQSSGMAFIMLKPWDKRNADNSVFKLAERAQAHFFSFRDAMVFAFAPPAVLELGNATGFDVYLQDRAGIGHDKLMEARNQFLGMAAQSKVLAAVRPNGLNDEPQYQLSIDDERASALGLSLSDINNSLSIALGSSYVNDFIDHGRVKKVYIQGKAASRMSPEDLQKWFVRSSSGTMVPFSAFAKGEWVYGSPKLARYNGVEAMEILGAPAPGHTTGEAMAEVEALAKKLPTGVGISWTGLSYEERLSGSQAPALFALSLLMVFLCLAALYESWSIPIAVVLVVPLGIIGALLATTLRGLSNDVYFLVGLLTTIGLAAKNAILIVEFAKELHEQGKSLRDAAIEACRMRLRPIIMTSLAFILGVVPLAISTGAGSGSQHAIGTVVVGGMISATILAIFWVPLFFVAVSAIGGEKKHAKPATPDTPPHEAGQ</sequence>
<evidence type="ECO:0000256" key="6">
    <source>
        <dbReference type="ARBA" id="ARBA00022692"/>
    </source>
</evidence>
<comment type="subcellular location">
    <subcellularLocation>
        <location evidence="1 9">Cell inner membrane</location>
        <topology evidence="1 9">Multi-pass membrane protein</topology>
    </subcellularLocation>
</comment>
<comment type="caution">
    <text evidence="9">Lacks conserved residue(s) required for the propagation of feature annotation.</text>
</comment>
<keyword evidence="3 9" id="KW-0813">Transport</keyword>
<dbReference type="SUPFAM" id="SSF82866">
    <property type="entry name" value="Multidrug efflux transporter AcrB transmembrane domain"/>
    <property type="match status" value="2"/>
</dbReference>
<evidence type="ECO:0000256" key="5">
    <source>
        <dbReference type="ARBA" id="ARBA00022519"/>
    </source>
</evidence>
<keyword evidence="5 9" id="KW-0997">Cell inner membrane</keyword>
<dbReference type="FunFam" id="3.30.70.1430:FF:000002">
    <property type="entry name" value="Efflux pump membrane transporter"/>
    <property type="match status" value="1"/>
</dbReference>
<feature type="transmembrane region" description="Helical" evidence="9">
    <location>
        <begin position="923"/>
        <end position="947"/>
    </location>
</feature>
<dbReference type="InterPro" id="IPR001036">
    <property type="entry name" value="Acrflvin-R"/>
</dbReference>
<name>A0A1H6NQJ9_9PSED</name>
<dbReference type="RefSeq" id="WP_029532310.1">
    <property type="nucleotide sequence ID" value="NZ_CP162519.1"/>
</dbReference>
<dbReference type="PANTHER" id="PTHR32063:SF13">
    <property type="entry name" value="MULTIDRUG EFFLUX PUMP SUBUNIT ACRB-RELATED"/>
    <property type="match status" value="1"/>
</dbReference>
<dbReference type="AlphaFoldDB" id="A0A1H6NQJ9"/>
<gene>
    <name evidence="10" type="ORF">SAMN05216581_2582</name>
</gene>
<accession>A0A1H6NQJ9</accession>
<evidence type="ECO:0000256" key="4">
    <source>
        <dbReference type="ARBA" id="ARBA00022475"/>
    </source>
</evidence>
<dbReference type="Gene3D" id="3.30.70.1320">
    <property type="entry name" value="Multidrug efflux transporter AcrB pore domain like"/>
    <property type="match status" value="1"/>
</dbReference>
<dbReference type="OrthoDB" id="9757904at2"/>
<dbReference type="NCBIfam" id="NF000282">
    <property type="entry name" value="RND_permease_1"/>
    <property type="match status" value="1"/>
</dbReference>
<evidence type="ECO:0000313" key="11">
    <source>
        <dbReference type="Proteomes" id="UP000182272"/>
    </source>
</evidence>
<keyword evidence="8 9" id="KW-0472">Membrane</keyword>
<dbReference type="Proteomes" id="UP000182272">
    <property type="component" value="Chromosome I"/>
</dbReference>
<dbReference type="InterPro" id="IPR004764">
    <property type="entry name" value="MdtF-like"/>
</dbReference>
<feature type="transmembrane region" description="Helical" evidence="9">
    <location>
        <begin position="470"/>
        <end position="497"/>
    </location>
</feature>
<dbReference type="Pfam" id="PF00873">
    <property type="entry name" value="ACR_tran"/>
    <property type="match status" value="1"/>
</dbReference>
<feature type="transmembrane region" description="Helical" evidence="9">
    <location>
        <begin position="897"/>
        <end position="917"/>
    </location>
</feature>
<protein>
    <recommendedName>
        <fullName evidence="9">Efflux pump membrane transporter</fullName>
    </recommendedName>
</protein>
<dbReference type="GO" id="GO:0015562">
    <property type="term" value="F:efflux transmembrane transporter activity"/>
    <property type="evidence" value="ECO:0007669"/>
    <property type="project" value="InterPro"/>
</dbReference>
<comment type="similarity">
    <text evidence="2 9">Belongs to the resistance-nodulation-cell division (RND) (TC 2.A.6) family.</text>
</comment>
<dbReference type="SUPFAM" id="SSF82714">
    <property type="entry name" value="Multidrug efflux transporter AcrB TolC docking domain, DN and DC subdomains"/>
    <property type="match status" value="2"/>
</dbReference>
<evidence type="ECO:0000256" key="7">
    <source>
        <dbReference type="ARBA" id="ARBA00022989"/>
    </source>
</evidence>
<organism evidence="10 11">
    <name type="scientific">Pseudomonas asplenii</name>
    <dbReference type="NCBI Taxonomy" id="53407"/>
    <lineage>
        <taxon>Bacteria</taxon>
        <taxon>Pseudomonadati</taxon>
        <taxon>Pseudomonadota</taxon>
        <taxon>Gammaproteobacteria</taxon>
        <taxon>Pseudomonadales</taxon>
        <taxon>Pseudomonadaceae</taxon>
        <taxon>Pseudomonas</taxon>
    </lineage>
</organism>
<dbReference type="InterPro" id="IPR027463">
    <property type="entry name" value="AcrB_DN_DC_subdom"/>
</dbReference>
<keyword evidence="7 9" id="KW-1133">Transmembrane helix</keyword>
<keyword evidence="6 9" id="KW-0812">Transmembrane</keyword>
<feature type="transmembrane region" description="Helical" evidence="9">
    <location>
        <begin position="871"/>
        <end position="890"/>
    </location>
</feature>
<dbReference type="FunFam" id="3.30.70.1430:FF:000001">
    <property type="entry name" value="Efflux pump membrane transporter"/>
    <property type="match status" value="1"/>
</dbReference>
<reference evidence="10 11" key="1">
    <citation type="submission" date="2016-10" db="EMBL/GenBank/DDBJ databases">
        <authorList>
            <person name="de Groot N.N."/>
        </authorList>
    </citation>
    <scope>NUCLEOTIDE SEQUENCE [LARGE SCALE GENOMIC DNA]</scope>
    <source>
        <strain evidence="10 11">LMG 2158</strain>
    </source>
</reference>
<evidence type="ECO:0000313" key="10">
    <source>
        <dbReference type="EMBL" id="SEI13189.1"/>
    </source>
</evidence>
<dbReference type="Gene3D" id="3.30.2090.10">
    <property type="entry name" value="Multidrug efflux transporter AcrB TolC docking domain, DN and DC subdomains"/>
    <property type="match status" value="2"/>
</dbReference>
<evidence type="ECO:0000256" key="9">
    <source>
        <dbReference type="RuleBase" id="RU364070"/>
    </source>
</evidence>
<feature type="transmembrane region" description="Helical" evidence="9">
    <location>
        <begin position="539"/>
        <end position="557"/>
    </location>
</feature>
<evidence type="ECO:0000256" key="1">
    <source>
        <dbReference type="ARBA" id="ARBA00004429"/>
    </source>
</evidence>
<feature type="transmembrane region" description="Helical" evidence="9">
    <location>
        <begin position="968"/>
        <end position="988"/>
    </location>
</feature>
<dbReference type="PRINTS" id="PR00702">
    <property type="entry name" value="ACRIFLAVINRP"/>
</dbReference>
<evidence type="ECO:0000256" key="3">
    <source>
        <dbReference type="ARBA" id="ARBA00022448"/>
    </source>
</evidence>
<dbReference type="FunFam" id="1.20.1640.10:FF:000002">
    <property type="entry name" value="Efflux pump membrane transporter"/>
    <property type="match status" value="1"/>
</dbReference>
<feature type="transmembrane region" description="Helical" evidence="9">
    <location>
        <begin position="12"/>
        <end position="32"/>
    </location>
</feature>
<evidence type="ECO:0000256" key="8">
    <source>
        <dbReference type="ARBA" id="ARBA00023136"/>
    </source>
</evidence>
<evidence type="ECO:0000256" key="2">
    <source>
        <dbReference type="ARBA" id="ARBA00010942"/>
    </source>
</evidence>
<dbReference type="Gene3D" id="1.20.1640.10">
    <property type="entry name" value="Multidrug efflux transporter AcrB transmembrane domain"/>
    <property type="match status" value="2"/>
</dbReference>
<dbReference type="Gene3D" id="3.30.70.1430">
    <property type="entry name" value="Multidrug efflux transporter AcrB pore domain"/>
    <property type="match status" value="2"/>
</dbReference>
<dbReference type="EMBL" id="LT629972">
    <property type="protein sequence ID" value="SEI13189.1"/>
    <property type="molecule type" value="Genomic_DNA"/>
</dbReference>
<dbReference type="SUPFAM" id="SSF82693">
    <property type="entry name" value="Multidrug efflux transporter AcrB pore domain, PN1, PN2, PC1 and PC2 subdomains"/>
    <property type="match status" value="4"/>
</dbReference>
<dbReference type="FunFam" id="3.30.2090.10:FF:000002">
    <property type="entry name" value="Efflux pump membrane transporter"/>
    <property type="match status" value="1"/>
</dbReference>
<feature type="transmembrane region" description="Helical" evidence="9">
    <location>
        <begin position="437"/>
        <end position="458"/>
    </location>
</feature>
<dbReference type="PANTHER" id="PTHR32063">
    <property type="match status" value="1"/>
</dbReference>
<feature type="transmembrane region" description="Helical" evidence="9">
    <location>
        <begin position="366"/>
        <end position="390"/>
    </location>
</feature>
<dbReference type="GO" id="GO:0009636">
    <property type="term" value="P:response to toxic substance"/>
    <property type="evidence" value="ECO:0007669"/>
    <property type="project" value="UniProtKB-ARBA"/>
</dbReference>
<dbReference type="GO" id="GO:0005886">
    <property type="term" value="C:plasma membrane"/>
    <property type="evidence" value="ECO:0007669"/>
    <property type="project" value="UniProtKB-SubCell"/>
</dbReference>